<dbReference type="Pfam" id="PF02450">
    <property type="entry name" value="LCAT"/>
    <property type="match status" value="1"/>
</dbReference>
<dbReference type="Proteomes" id="UP000095743">
    <property type="component" value="Chromosome"/>
</dbReference>
<dbReference type="EMBL" id="CP017269">
    <property type="protein sequence ID" value="AOT72372.1"/>
    <property type="molecule type" value="Genomic_DNA"/>
</dbReference>
<dbReference type="SUPFAM" id="SSF53474">
    <property type="entry name" value="alpha/beta-Hydrolases"/>
    <property type="match status" value="1"/>
</dbReference>
<gene>
    <name evidence="1" type="ORF">Gferi_24175</name>
</gene>
<dbReference type="KEGG" id="gfe:Gferi_24175"/>
<proteinExistence type="predicted"/>
<dbReference type="GO" id="GO:0006629">
    <property type="term" value="P:lipid metabolic process"/>
    <property type="evidence" value="ECO:0007669"/>
    <property type="project" value="InterPro"/>
</dbReference>
<reference evidence="1 2" key="1">
    <citation type="submission" date="2016-09" db="EMBL/GenBank/DDBJ databases">
        <title>Genomic analysis reveals versatility of anaerobic energy metabolism of Geosporobacter ferrireducens IRF9 of phylum Firmicutes.</title>
        <authorList>
            <person name="Kim S.-J."/>
        </authorList>
    </citation>
    <scope>NUCLEOTIDE SEQUENCE [LARGE SCALE GENOMIC DNA]</scope>
    <source>
        <strain evidence="1 2">IRF9</strain>
    </source>
</reference>
<dbReference type="PANTHER" id="PTHR11440">
    <property type="entry name" value="LECITHIN-CHOLESTEROL ACYLTRANSFERASE-RELATED"/>
    <property type="match status" value="1"/>
</dbReference>
<evidence type="ECO:0000313" key="1">
    <source>
        <dbReference type="EMBL" id="AOT72372.1"/>
    </source>
</evidence>
<dbReference type="RefSeq" id="WP_069980681.1">
    <property type="nucleotide sequence ID" value="NZ_CP017269.1"/>
</dbReference>
<dbReference type="STRING" id="1424294.Gferi_24175"/>
<name>A0A1D8GND5_9FIRM</name>
<dbReference type="GO" id="GO:0008374">
    <property type="term" value="F:O-acyltransferase activity"/>
    <property type="evidence" value="ECO:0007669"/>
    <property type="project" value="InterPro"/>
</dbReference>
<dbReference type="OrthoDB" id="9765872at2"/>
<organism evidence="1 2">
    <name type="scientific">Geosporobacter ferrireducens</name>
    <dbReference type="NCBI Taxonomy" id="1424294"/>
    <lineage>
        <taxon>Bacteria</taxon>
        <taxon>Bacillati</taxon>
        <taxon>Bacillota</taxon>
        <taxon>Clostridia</taxon>
        <taxon>Peptostreptococcales</taxon>
        <taxon>Thermotaleaceae</taxon>
        <taxon>Geosporobacter</taxon>
    </lineage>
</organism>
<protein>
    <submittedName>
        <fullName evidence="1">Uncharacterized protein</fullName>
    </submittedName>
</protein>
<dbReference type="Gene3D" id="3.40.50.1820">
    <property type="entry name" value="alpha/beta hydrolase"/>
    <property type="match status" value="1"/>
</dbReference>
<dbReference type="InterPro" id="IPR029058">
    <property type="entry name" value="AB_hydrolase_fold"/>
</dbReference>
<dbReference type="AlphaFoldDB" id="A0A1D8GND5"/>
<dbReference type="ESTHER" id="9clot-a0a1d8gnd5">
    <property type="family name" value="Bacterial_EstLip_FamXIV"/>
</dbReference>
<evidence type="ECO:0000313" key="2">
    <source>
        <dbReference type="Proteomes" id="UP000095743"/>
    </source>
</evidence>
<dbReference type="InterPro" id="IPR003386">
    <property type="entry name" value="LACT/PDAT_acylTrfase"/>
</dbReference>
<keyword evidence="2" id="KW-1185">Reference proteome</keyword>
<accession>A0A1D8GND5</accession>
<sequence length="445" mass="50722">MYKTMMVLGLLRMMKNRARTSKRKPVVFIPGLFGSMGDEIIPGTGAWNFGMASSVYEPFIKSIEELGYVRNKDLFIAFYDWRKDCNYISTHFLKKVIDHAKKVTRSDQVDVICHSMGGLAARAYAQGKAYENDIDNLIIIATPNAGAVDAYYFWSGGELPYEQNIFRTLMEGYLWILERVYGTENDMETIHRYLLGARDLLPGKKYNHYLYRIDQMGRMNFVPYASMQQQNAFIDALNEDEGILSRRGIKVTLLGAKGIETNQYLHVDRNYRDDIGRWADGKVLEAYKSVEGDGTVMLKSVLAIEGDTYIFHGSHTDMLKKCSFVLRKKLGVPEDVAFSEQEDRIERHLSILVEGSGDVMVKTLTNQGVHTVYSGMERRNGLYQQRFQSGLQWIMLTNHNPASYYIDFYAKESGAVSLLIMDSDGKTSRIKNKQVVAGKSYRVSI</sequence>